<keyword evidence="2" id="KW-0963">Cytoplasm</keyword>
<dbReference type="InterPro" id="IPR036390">
    <property type="entry name" value="WH_DNA-bd_sf"/>
</dbReference>
<dbReference type="AlphaFoldDB" id="A0A1M5LX17"/>
<accession>A0A1M5LX17</accession>
<dbReference type="EMBL" id="FQWZ01000002">
    <property type="protein sequence ID" value="SHG68923.1"/>
    <property type="molecule type" value="Genomic_DNA"/>
</dbReference>
<evidence type="ECO:0000256" key="5">
    <source>
        <dbReference type="ARBA" id="ARBA00023163"/>
    </source>
</evidence>
<dbReference type="GO" id="GO:0003700">
    <property type="term" value="F:DNA-binding transcription factor activity"/>
    <property type="evidence" value="ECO:0007669"/>
    <property type="project" value="InterPro"/>
</dbReference>
<keyword evidence="5" id="KW-0804">Transcription</keyword>
<dbReference type="FunFam" id="1.10.10.10:FF:000163">
    <property type="entry name" value="MarR family transcriptional regulator"/>
    <property type="match status" value="1"/>
</dbReference>
<dbReference type="GO" id="GO:0003677">
    <property type="term" value="F:DNA binding"/>
    <property type="evidence" value="ECO:0007669"/>
    <property type="project" value="UniProtKB-KW"/>
</dbReference>
<evidence type="ECO:0000256" key="3">
    <source>
        <dbReference type="ARBA" id="ARBA00023015"/>
    </source>
</evidence>
<dbReference type="InterPro" id="IPR000835">
    <property type="entry name" value="HTH_MarR-typ"/>
</dbReference>
<dbReference type="RefSeq" id="WP_072895040.1">
    <property type="nucleotide sequence ID" value="NZ_FQWZ01000002.1"/>
</dbReference>
<dbReference type="GO" id="GO:0005737">
    <property type="term" value="C:cytoplasm"/>
    <property type="evidence" value="ECO:0007669"/>
    <property type="project" value="UniProtKB-SubCell"/>
</dbReference>
<gene>
    <name evidence="7" type="ORF">SAMN04488068_1110</name>
</gene>
<keyword evidence="4 7" id="KW-0238">DNA-binding</keyword>
<dbReference type="Proteomes" id="UP000199758">
    <property type="component" value="Unassembled WGS sequence"/>
</dbReference>
<keyword evidence="3" id="KW-0805">Transcription regulation</keyword>
<evidence type="ECO:0000313" key="8">
    <source>
        <dbReference type="Proteomes" id="UP000199758"/>
    </source>
</evidence>
<comment type="subcellular location">
    <subcellularLocation>
        <location evidence="1">Cytoplasm</location>
    </subcellularLocation>
</comment>
<keyword evidence="8" id="KW-1185">Reference proteome</keyword>
<organism evidence="7 8">
    <name type="scientific">Hydrocarboniphaga daqingensis</name>
    <dbReference type="NCBI Taxonomy" id="490188"/>
    <lineage>
        <taxon>Bacteria</taxon>
        <taxon>Pseudomonadati</taxon>
        <taxon>Pseudomonadota</taxon>
        <taxon>Gammaproteobacteria</taxon>
        <taxon>Nevskiales</taxon>
        <taxon>Nevskiaceae</taxon>
        <taxon>Hydrocarboniphaga</taxon>
    </lineage>
</organism>
<evidence type="ECO:0000313" key="7">
    <source>
        <dbReference type="EMBL" id="SHG68923.1"/>
    </source>
</evidence>
<dbReference type="SMART" id="SM00347">
    <property type="entry name" value="HTH_MARR"/>
    <property type="match status" value="1"/>
</dbReference>
<dbReference type="SUPFAM" id="SSF46785">
    <property type="entry name" value="Winged helix' DNA-binding domain"/>
    <property type="match status" value="1"/>
</dbReference>
<feature type="domain" description="HTH marR-type" evidence="6">
    <location>
        <begin position="15"/>
        <end position="145"/>
    </location>
</feature>
<dbReference type="InterPro" id="IPR055166">
    <property type="entry name" value="Transc_reg_Sar_Rot_HTH"/>
</dbReference>
<proteinExistence type="predicted"/>
<dbReference type="PROSITE" id="PS50995">
    <property type="entry name" value="HTH_MARR_2"/>
    <property type="match status" value="1"/>
</dbReference>
<evidence type="ECO:0000259" key="6">
    <source>
        <dbReference type="PROSITE" id="PS50995"/>
    </source>
</evidence>
<dbReference type="OrthoDB" id="9806864at2"/>
<dbReference type="GO" id="GO:0006950">
    <property type="term" value="P:response to stress"/>
    <property type="evidence" value="ECO:0007669"/>
    <property type="project" value="TreeGrafter"/>
</dbReference>
<dbReference type="Pfam" id="PF22381">
    <property type="entry name" value="Staph_reg_Sar_Rot"/>
    <property type="match status" value="1"/>
</dbReference>
<dbReference type="PRINTS" id="PR00598">
    <property type="entry name" value="HTHMARR"/>
</dbReference>
<dbReference type="PANTHER" id="PTHR33164">
    <property type="entry name" value="TRANSCRIPTIONAL REGULATOR, MARR FAMILY"/>
    <property type="match status" value="1"/>
</dbReference>
<dbReference type="Gene3D" id="1.10.10.10">
    <property type="entry name" value="Winged helix-like DNA-binding domain superfamily/Winged helix DNA-binding domain"/>
    <property type="match status" value="1"/>
</dbReference>
<evidence type="ECO:0000256" key="4">
    <source>
        <dbReference type="ARBA" id="ARBA00023125"/>
    </source>
</evidence>
<sequence>MPKSAPAFDAPLPLADNLCFAVYSTALAFNAVYKPILDRLHLTYPQYLVMLVLWQQDDVPVKDIGRLLHLDSGTLTPLLKRLEAIGYLARRRHAADERQLRITLTDAGRALADQARSIPQGIGAACGLGWDELGKLRDQLTQLREQLDRAAEASRPAPAAVR</sequence>
<evidence type="ECO:0000256" key="1">
    <source>
        <dbReference type="ARBA" id="ARBA00004496"/>
    </source>
</evidence>
<dbReference type="STRING" id="490188.SAMN04488068_1110"/>
<dbReference type="InterPro" id="IPR036388">
    <property type="entry name" value="WH-like_DNA-bd_sf"/>
</dbReference>
<reference evidence="7 8" key="1">
    <citation type="submission" date="2016-11" db="EMBL/GenBank/DDBJ databases">
        <authorList>
            <person name="Jaros S."/>
            <person name="Januszkiewicz K."/>
            <person name="Wedrychowicz H."/>
        </authorList>
    </citation>
    <scope>NUCLEOTIDE SEQUENCE [LARGE SCALE GENOMIC DNA]</scope>
    <source>
        <strain evidence="7 8">CGMCC 1.7049</strain>
    </source>
</reference>
<evidence type="ECO:0000256" key="2">
    <source>
        <dbReference type="ARBA" id="ARBA00022490"/>
    </source>
</evidence>
<dbReference type="InterPro" id="IPR039422">
    <property type="entry name" value="MarR/SlyA-like"/>
</dbReference>
<name>A0A1M5LX17_9GAMM</name>
<protein>
    <submittedName>
        <fullName evidence="7">DNA-binding transcriptional regulator, MarR family</fullName>
    </submittedName>
</protein>
<dbReference type="PANTHER" id="PTHR33164:SF5">
    <property type="entry name" value="ORGANIC HYDROPEROXIDE RESISTANCE TRANSCRIPTIONAL REGULATOR"/>
    <property type="match status" value="1"/>
</dbReference>